<organism evidence="2 3">
    <name type="scientific">Taxus chinensis</name>
    <name type="common">Chinese yew</name>
    <name type="synonym">Taxus wallichiana var. chinensis</name>
    <dbReference type="NCBI Taxonomy" id="29808"/>
    <lineage>
        <taxon>Eukaryota</taxon>
        <taxon>Viridiplantae</taxon>
        <taxon>Streptophyta</taxon>
        <taxon>Embryophyta</taxon>
        <taxon>Tracheophyta</taxon>
        <taxon>Spermatophyta</taxon>
        <taxon>Pinopsida</taxon>
        <taxon>Pinidae</taxon>
        <taxon>Conifers II</taxon>
        <taxon>Cupressales</taxon>
        <taxon>Taxaceae</taxon>
        <taxon>Taxus</taxon>
    </lineage>
</organism>
<feature type="non-terminal residue" evidence="2">
    <location>
        <position position="1"/>
    </location>
</feature>
<keyword evidence="3" id="KW-1185">Reference proteome</keyword>
<reference evidence="2 3" key="1">
    <citation type="journal article" date="2021" name="Nat. Plants">
        <title>The Taxus genome provides insights into paclitaxel biosynthesis.</title>
        <authorList>
            <person name="Xiong X."/>
            <person name="Gou J."/>
            <person name="Liao Q."/>
            <person name="Li Y."/>
            <person name="Zhou Q."/>
            <person name="Bi G."/>
            <person name="Li C."/>
            <person name="Du R."/>
            <person name="Wang X."/>
            <person name="Sun T."/>
            <person name="Guo L."/>
            <person name="Liang H."/>
            <person name="Lu P."/>
            <person name="Wu Y."/>
            <person name="Zhang Z."/>
            <person name="Ro D.K."/>
            <person name="Shang Y."/>
            <person name="Huang S."/>
            <person name="Yan J."/>
        </authorList>
    </citation>
    <scope>NUCLEOTIDE SEQUENCE [LARGE SCALE GENOMIC DNA]</scope>
    <source>
        <strain evidence="2">Ta-2019</strain>
    </source>
</reference>
<feature type="domain" description="Retroviral polymerase SH3-like" evidence="1">
    <location>
        <begin position="1"/>
        <end position="34"/>
    </location>
</feature>
<proteinExistence type="predicted"/>
<evidence type="ECO:0000259" key="1">
    <source>
        <dbReference type="Pfam" id="PF25597"/>
    </source>
</evidence>
<dbReference type="Proteomes" id="UP000824469">
    <property type="component" value="Unassembled WGS sequence"/>
</dbReference>
<feature type="non-terminal residue" evidence="2">
    <location>
        <position position="56"/>
    </location>
</feature>
<name>A0AA38FJ45_TAXCH</name>
<dbReference type="InterPro" id="IPR057670">
    <property type="entry name" value="SH3_retrovirus"/>
</dbReference>
<dbReference type="Pfam" id="PF25597">
    <property type="entry name" value="SH3_retrovirus"/>
    <property type="match status" value="1"/>
</dbReference>
<accession>A0AA38FJ45</accession>
<dbReference type="AlphaFoldDB" id="A0AA38FJ45"/>
<comment type="caution">
    <text evidence="2">The sequence shown here is derived from an EMBL/GenBank/DDBJ whole genome shotgun (WGS) entry which is preliminary data.</text>
</comment>
<protein>
    <recommendedName>
        <fullName evidence="1">Retroviral polymerase SH3-like domain-containing protein</fullName>
    </recommendedName>
</protein>
<evidence type="ECO:0000313" key="2">
    <source>
        <dbReference type="EMBL" id="KAH9304361.1"/>
    </source>
</evidence>
<dbReference type="EMBL" id="JAHRHJ020000008">
    <property type="protein sequence ID" value="KAH9304361.1"/>
    <property type="molecule type" value="Genomic_DNA"/>
</dbReference>
<gene>
    <name evidence="2" type="ORF">KI387_008765</name>
</gene>
<sequence>NTKSYKLFNPVTRKFIISRDVQFVENEAWDGSINKIVSVTLTIPHDDMADETIEQQ</sequence>
<evidence type="ECO:0000313" key="3">
    <source>
        <dbReference type="Proteomes" id="UP000824469"/>
    </source>
</evidence>